<dbReference type="Proteomes" id="UP000215441">
    <property type="component" value="Unassembled WGS sequence"/>
</dbReference>
<organism evidence="2 3">
    <name type="scientific">Acidovorax kalamii</name>
    <dbReference type="NCBI Taxonomy" id="2004485"/>
    <lineage>
        <taxon>Bacteria</taxon>
        <taxon>Pseudomonadati</taxon>
        <taxon>Pseudomonadota</taxon>
        <taxon>Betaproteobacteria</taxon>
        <taxon>Burkholderiales</taxon>
        <taxon>Comamonadaceae</taxon>
        <taxon>Acidovorax</taxon>
    </lineage>
</organism>
<keyword evidence="3" id="KW-1185">Reference proteome</keyword>
<reference evidence="2 3" key="1">
    <citation type="submission" date="2017-07" db="EMBL/GenBank/DDBJ databases">
        <title>Acidovorax KNDSW TSA 6 genome sequence and assembly.</title>
        <authorList>
            <person name="Mayilraj S."/>
        </authorList>
    </citation>
    <scope>NUCLEOTIDE SEQUENCE [LARGE SCALE GENOMIC DNA]</scope>
    <source>
        <strain evidence="2 3">KNDSW-TSA6</strain>
    </source>
</reference>
<comment type="caution">
    <text evidence="2">The sequence shown here is derived from an EMBL/GenBank/DDBJ whole genome shotgun (WGS) entry which is preliminary data.</text>
</comment>
<evidence type="ECO:0000313" key="2">
    <source>
        <dbReference type="EMBL" id="OYD52167.1"/>
    </source>
</evidence>
<proteinExistence type="predicted"/>
<gene>
    <name evidence="2" type="ORF">CBY09_01355</name>
</gene>
<sequence>MTTTALIHGSTPSASAHRGAERRPAAPAGNGLGGNTLAQIIEENCSDMLAAAGVVIEHLDAQAGAWQFSADQGQTWRAIRTDLINRPGNLGLALDRDARLRVLPFGGHRVTGARVAFHAVQRSHGAGNGSYRAYAPDDRDGDSRTVTLVLSLAAINGAPPVVHVPRPRNKRAMVQRAAASVGVGAALSGSMAMA</sequence>
<accession>A0A235EUA9</accession>
<feature type="compositionally biased region" description="Polar residues" evidence="1">
    <location>
        <begin position="1"/>
        <end position="14"/>
    </location>
</feature>
<dbReference type="OrthoDB" id="8820052at2"/>
<dbReference type="RefSeq" id="WP_094285630.1">
    <property type="nucleotide sequence ID" value="NZ_JAMXHW010000001.1"/>
</dbReference>
<feature type="region of interest" description="Disordered" evidence="1">
    <location>
        <begin position="1"/>
        <end position="31"/>
    </location>
</feature>
<name>A0A235EUA9_9BURK</name>
<dbReference type="EMBL" id="NOIG01000001">
    <property type="protein sequence ID" value="OYD52167.1"/>
    <property type="molecule type" value="Genomic_DNA"/>
</dbReference>
<dbReference type="AlphaFoldDB" id="A0A235EUA9"/>
<protein>
    <submittedName>
        <fullName evidence="2">Uncharacterized protein</fullName>
    </submittedName>
</protein>
<evidence type="ECO:0000256" key="1">
    <source>
        <dbReference type="SAM" id="MobiDB-lite"/>
    </source>
</evidence>
<evidence type="ECO:0000313" key="3">
    <source>
        <dbReference type="Proteomes" id="UP000215441"/>
    </source>
</evidence>